<evidence type="ECO:0000256" key="1">
    <source>
        <dbReference type="SAM" id="Phobius"/>
    </source>
</evidence>
<evidence type="ECO:0000313" key="2">
    <source>
        <dbReference type="EMBL" id="KEH39470.1"/>
    </source>
</evidence>
<evidence type="ECO:0000313" key="4">
    <source>
        <dbReference type="Proteomes" id="UP000002051"/>
    </source>
</evidence>
<dbReference type="EMBL" id="CM001218">
    <property type="protein sequence ID" value="KEH39470.1"/>
    <property type="molecule type" value="Genomic_DNA"/>
</dbReference>
<sequence>MEKQHSAATTPEIIYATQHSAVEIVRGFFHLLLLLLIVEFIVVEIGIGMFVVVDGNEEVVVDGDE</sequence>
<evidence type="ECO:0000313" key="3">
    <source>
        <dbReference type="EnsemblPlants" id="KEH39470"/>
    </source>
</evidence>
<keyword evidence="4" id="KW-1185">Reference proteome</keyword>
<dbReference type="HOGENOM" id="CLU_2853043_0_0_1"/>
<keyword evidence="1" id="KW-1133">Transmembrane helix</keyword>
<keyword evidence="1" id="KW-0472">Membrane</keyword>
<reference evidence="2 4" key="1">
    <citation type="journal article" date="2011" name="Nature">
        <title>The Medicago genome provides insight into the evolution of rhizobial symbioses.</title>
        <authorList>
            <person name="Young N.D."/>
            <person name="Debelle F."/>
            <person name="Oldroyd G.E."/>
            <person name="Geurts R."/>
            <person name="Cannon S.B."/>
            <person name="Udvardi M.K."/>
            <person name="Benedito V.A."/>
            <person name="Mayer K.F."/>
            <person name="Gouzy J."/>
            <person name="Schoof H."/>
            <person name="Van de Peer Y."/>
            <person name="Proost S."/>
            <person name="Cook D.R."/>
            <person name="Meyers B.C."/>
            <person name="Spannagl M."/>
            <person name="Cheung F."/>
            <person name="De Mita S."/>
            <person name="Krishnakumar V."/>
            <person name="Gundlach H."/>
            <person name="Zhou S."/>
            <person name="Mudge J."/>
            <person name="Bharti A.K."/>
            <person name="Murray J.D."/>
            <person name="Naoumkina M.A."/>
            <person name="Rosen B."/>
            <person name="Silverstein K.A."/>
            <person name="Tang H."/>
            <person name="Rombauts S."/>
            <person name="Zhao P.X."/>
            <person name="Zhou P."/>
            <person name="Barbe V."/>
            <person name="Bardou P."/>
            <person name="Bechner M."/>
            <person name="Bellec A."/>
            <person name="Berger A."/>
            <person name="Berges H."/>
            <person name="Bidwell S."/>
            <person name="Bisseling T."/>
            <person name="Choisne N."/>
            <person name="Couloux A."/>
            <person name="Denny R."/>
            <person name="Deshpande S."/>
            <person name="Dai X."/>
            <person name="Doyle J.J."/>
            <person name="Dudez A.M."/>
            <person name="Farmer A.D."/>
            <person name="Fouteau S."/>
            <person name="Franken C."/>
            <person name="Gibelin C."/>
            <person name="Gish J."/>
            <person name="Goldstein S."/>
            <person name="Gonzalez A.J."/>
            <person name="Green P.J."/>
            <person name="Hallab A."/>
            <person name="Hartog M."/>
            <person name="Hua A."/>
            <person name="Humphray S.J."/>
            <person name="Jeong D.H."/>
            <person name="Jing Y."/>
            <person name="Jocker A."/>
            <person name="Kenton S.M."/>
            <person name="Kim D.J."/>
            <person name="Klee K."/>
            <person name="Lai H."/>
            <person name="Lang C."/>
            <person name="Lin S."/>
            <person name="Macmil S.L."/>
            <person name="Magdelenat G."/>
            <person name="Matthews L."/>
            <person name="McCorrison J."/>
            <person name="Monaghan E.L."/>
            <person name="Mun J.H."/>
            <person name="Najar F.Z."/>
            <person name="Nicholson C."/>
            <person name="Noirot C."/>
            <person name="O'Bleness M."/>
            <person name="Paule C.R."/>
            <person name="Poulain J."/>
            <person name="Prion F."/>
            <person name="Qin B."/>
            <person name="Qu C."/>
            <person name="Retzel E.F."/>
            <person name="Riddle C."/>
            <person name="Sallet E."/>
            <person name="Samain S."/>
            <person name="Samson N."/>
            <person name="Sanders I."/>
            <person name="Saurat O."/>
            <person name="Scarpelli C."/>
            <person name="Schiex T."/>
            <person name="Segurens B."/>
            <person name="Severin A.J."/>
            <person name="Sherrier D.J."/>
            <person name="Shi R."/>
            <person name="Sims S."/>
            <person name="Singer S.R."/>
            <person name="Sinharoy S."/>
            <person name="Sterck L."/>
            <person name="Viollet A."/>
            <person name="Wang B.B."/>
            <person name="Wang K."/>
            <person name="Wang M."/>
            <person name="Wang X."/>
            <person name="Warfsmann J."/>
            <person name="Weissenbach J."/>
            <person name="White D.D."/>
            <person name="White J.D."/>
            <person name="Wiley G.B."/>
            <person name="Wincker P."/>
            <person name="Xing Y."/>
            <person name="Yang L."/>
            <person name="Yao Z."/>
            <person name="Ying F."/>
            <person name="Zhai J."/>
            <person name="Zhou L."/>
            <person name="Zuber A."/>
            <person name="Denarie J."/>
            <person name="Dixon R.A."/>
            <person name="May G.D."/>
            <person name="Schwartz D.C."/>
            <person name="Rogers J."/>
            <person name="Quetier F."/>
            <person name="Town C.D."/>
            <person name="Roe B.A."/>
        </authorList>
    </citation>
    <scope>NUCLEOTIDE SEQUENCE [LARGE SCALE GENOMIC DNA]</scope>
    <source>
        <strain evidence="2">A17</strain>
        <strain evidence="3 4">cv. Jemalong A17</strain>
    </source>
</reference>
<reference evidence="2 4" key="2">
    <citation type="journal article" date="2014" name="BMC Genomics">
        <title>An improved genome release (version Mt4.0) for the model legume Medicago truncatula.</title>
        <authorList>
            <person name="Tang H."/>
            <person name="Krishnakumar V."/>
            <person name="Bidwell S."/>
            <person name="Rosen B."/>
            <person name="Chan A."/>
            <person name="Zhou S."/>
            <person name="Gentzbittel L."/>
            <person name="Childs K.L."/>
            <person name="Yandell M."/>
            <person name="Gundlach H."/>
            <person name="Mayer K.F."/>
            <person name="Schwartz D.C."/>
            <person name="Town C.D."/>
        </authorList>
    </citation>
    <scope>GENOME REANNOTATION</scope>
    <source>
        <strain evidence="2">A17</strain>
        <strain evidence="3 4">cv. Jemalong A17</strain>
    </source>
</reference>
<accession>A0A072VMX1</accession>
<keyword evidence="1 2" id="KW-0812">Transmembrane</keyword>
<proteinExistence type="predicted"/>
<dbReference type="Proteomes" id="UP000002051">
    <property type="component" value="Chromosome 2"/>
</dbReference>
<name>A0A072VMX1_MEDTR</name>
<dbReference type="AlphaFoldDB" id="A0A072VMX1"/>
<dbReference type="EnsemblPlants" id="KEH39470">
    <property type="protein sequence ID" value="KEH39470"/>
    <property type="gene ID" value="MTR_2g098315"/>
</dbReference>
<organism evidence="2 4">
    <name type="scientific">Medicago truncatula</name>
    <name type="common">Barrel medic</name>
    <name type="synonym">Medicago tribuloides</name>
    <dbReference type="NCBI Taxonomy" id="3880"/>
    <lineage>
        <taxon>Eukaryota</taxon>
        <taxon>Viridiplantae</taxon>
        <taxon>Streptophyta</taxon>
        <taxon>Embryophyta</taxon>
        <taxon>Tracheophyta</taxon>
        <taxon>Spermatophyta</taxon>
        <taxon>Magnoliopsida</taxon>
        <taxon>eudicotyledons</taxon>
        <taxon>Gunneridae</taxon>
        <taxon>Pentapetalae</taxon>
        <taxon>rosids</taxon>
        <taxon>fabids</taxon>
        <taxon>Fabales</taxon>
        <taxon>Fabaceae</taxon>
        <taxon>Papilionoideae</taxon>
        <taxon>50 kb inversion clade</taxon>
        <taxon>NPAAA clade</taxon>
        <taxon>Hologalegina</taxon>
        <taxon>IRL clade</taxon>
        <taxon>Trifolieae</taxon>
        <taxon>Medicago</taxon>
    </lineage>
</organism>
<reference evidence="3" key="3">
    <citation type="submission" date="2015-04" db="UniProtKB">
        <authorList>
            <consortium name="EnsemblPlants"/>
        </authorList>
    </citation>
    <scope>IDENTIFICATION</scope>
    <source>
        <strain evidence="3">cv. Jemalong A17</strain>
    </source>
</reference>
<gene>
    <name evidence="2" type="ordered locus">MTR_2g098315</name>
</gene>
<feature type="transmembrane region" description="Helical" evidence="1">
    <location>
        <begin position="28"/>
        <end position="53"/>
    </location>
</feature>
<protein>
    <submittedName>
        <fullName evidence="2">Transmembrane protein, putative</fullName>
    </submittedName>
</protein>